<dbReference type="Proteomes" id="UP000806378">
    <property type="component" value="Unassembled WGS sequence"/>
</dbReference>
<keyword evidence="1" id="KW-1133">Transmembrane helix</keyword>
<feature type="signal peptide" evidence="2">
    <location>
        <begin position="1"/>
        <end position="22"/>
    </location>
</feature>
<keyword evidence="4" id="KW-1185">Reference proteome</keyword>
<evidence type="ECO:0000256" key="2">
    <source>
        <dbReference type="SAM" id="SignalP"/>
    </source>
</evidence>
<name>A0A8T0CXL9_CORYI</name>
<reference evidence="3" key="1">
    <citation type="submission" date="2020-05" db="EMBL/GenBank/DDBJ databases">
        <title>WGS assembly of Corymbia citriodora subspecies variegata.</title>
        <authorList>
            <person name="Barry K."/>
            <person name="Hundley H."/>
            <person name="Shu S."/>
            <person name="Jenkins J."/>
            <person name="Grimwood J."/>
            <person name="Baten A."/>
        </authorList>
    </citation>
    <scope>NUCLEOTIDE SEQUENCE</scope>
    <source>
        <strain evidence="3">CV2-018</strain>
    </source>
</reference>
<evidence type="ECO:0000256" key="1">
    <source>
        <dbReference type="SAM" id="Phobius"/>
    </source>
</evidence>
<feature type="chain" id="PRO_5035827473" evidence="2">
    <location>
        <begin position="23"/>
        <end position="147"/>
    </location>
</feature>
<gene>
    <name evidence="3" type="ORF">BT93_L1619</name>
</gene>
<dbReference type="AlphaFoldDB" id="A0A8T0CXL9"/>
<evidence type="ECO:0000313" key="3">
    <source>
        <dbReference type="EMBL" id="KAF7851904.1"/>
    </source>
</evidence>
<keyword evidence="2" id="KW-0732">Signal</keyword>
<keyword evidence="1" id="KW-0812">Transmembrane</keyword>
<feature type="transmembrane region" description="Helical" evidence="1">
    <location>
        <begin position="121"/>
        <end position="140"/>
    </location>
</feature>
<organism evidence="3 4">
    <name type="scientific">Corymbia citriodora subsp. variegata</name>
    <dbReference type="NCBI Taxonomy" id="360336"/>
    <lineage>
        <taxon>Eukaryota</taxon>
        <taxon>Viridiplantae</taxon>
        <taxon>Streptophyta</taxon>
        <taxon>Embryophyta</taxon>
        <taxon>Tracheophyta</taxon>
        <taxon>Spermatophyta</taxon>
        <taxon>Magnoliopsida</taxon>
        <taxon>eudicotyledons</taxon>
        <taxon>Gunneridae</taxon>
        <taxon>Pentapetalae</taxon>
        <taxon>rosids</taxon>
        <taxon>malvids</taxon>
        <taxon>Myrtales</taxon>
        <taxon>Myrtaceae</taxon>
        <taxon>Myrtoideae</taxon>
        <taxon>Eucalypteae</taxon>
        <taxon>Corymbia</taxon>
    </lineage>
</organism>
<keyword evidence="1" id="KW-0472">Membrane</keyword>
<protein>
    <submittedName>
        <fullName evidence="3">Uncharacterized protein</fullName>
    </submittedName>
</protein>
<proteinExistence type="predicted"/>
<evidence type="ECO:0000313" key="4">
    <source>
        <dbReference type="Proteomes" id="UP000806378"/>
    </source>
</evidence>
<dbReference type="Gramene" id="rna-gnl|WGS:JABURB|Cocit.L1619.1">
    <property type="protein sequence ID" value="cds-KAF7851904.1"/>
    <property type="gene ID" value="gene-BT93_L1619"/>
</dbReference>
<accession>A0A8T0CXL9</accession>
<comment type="caution">
    <text evidence="3">The sequence shown here is derived from an EMBL/GenBank/DDBJ whole genome shotgun (WGS) entry which is preliminary data.</text>
</comment>
<feature type="transmembrane region" description="Helical" evidence="1">
    <location>
        <begin position="90"/>
        <end position="109"/>
    </location>
</feature>
<dbReference type="EMBL" id="MU089522">
    <property type="protein sequence ID" value="KAF7851904.1"/>
    <property type="molecule type" value="Genomic_DNA"/>
</dbReference>
<sequence length="147" mass="17209">MRDTKLTKVIVISVLCWFLSRPFNICRHDDCCITFRSNGCENPRRDVIFMIIDSTPQSYGVAFDYSRWSSPFGSLAFAQSTFQLVQHPHIFGAFLEFFSLLVLFLSLRVSHQQFELFRKSLLSLSLLHICFWMVEFSSLMRHLLQSL</sequence>